<feature type="compositionally biased region" description="Pro residues" evidence="1">
    <location>
        <begin position="19"/>
        <end position="34"/>
    </location>
</feature>
<feature type="region of interest" description="Disordered" evidence="1">
    <location>
        <begin position="1"/>
        <end position="95"/>
    </location>
</feature>
<accession>A0A8S3XA16</accession>
<protein>
    <submittedName>
        <fullName evidence="2">(apollo) hypothetical protein</fullName>
    </submittedName>
</protein>
<reference evidence="2" key="1">
    <citation type="submission" date="2021-04" db="EMBL/GenBank/DDBJ databases">
        <authorList>
            <person name="Tunstrom K."/>
        </authorList>
    </citation>
    <scope>NUCLEOTIDE SEQUENCE</scope>
</reference>
<dbReference type="AlphaFoldDB" id="A0A8S3XA16"/>
<dbReference type="Proteomes" id="UP000691718">
    <property type="component" value="Unassembled WGS sequence"/>
</dbReference>
<sequence>MGLQHDLRKIPMINQQIIPPKPMNNPGRGPPPAISPVNSQTQHAILQDRMQGPSQARVYSPPPAISLGPSQTQHTLPEDRMQPTPSPSTYGTNESVLTCYSNYFEDDYE</sequence>
<evidence type="ECO:0000256" key="1">
    <source>
        <dbReference type="SAM" id="MobiDB-lite"/>
    </source>
</evidence>
<dbReference type="EMBL" id="CAJQZP010000945">
    <property type="protein sequence ID" value="CAG5001675.1"/>
    <property type="molecule type" value="Genomic_DNA"/>
</dbReference>
<name>A0A8S3XA16_PARAO</name>
<dbReference type="OrthoDB" id="10401459at2759"/>
<gene>
    <name evidence="2" type="ORF">PAPOLLO_LOCUS13960</name>
</gene>
<proteinExistence type="predicted"/>
<comment type="caution">
    <text evidence="2">The sequence shown here is derived from an EMBL/GenBank/DDBJ whole genome shotgun (WGS) entry which is preliminary data.</text>
</comment>
<evidence type="ECO:0000313" key="3">
    <source>
        <dbReference type="Proteomes" id="UP000691718"/>
    </source>
</evidence>
<keyword evidence="3" id="KW-1185">Reference proteome</keyword>
<evidence type="ECO:0000313" key="2">
    <source>
        <dbReference type="EMBL" id="CAG5001675.1"/>
    </source>
</evidence>
<organism evidence="2 3">
    <name type="scientific">Parnassius apollo</name>
    <name type="common">Apollo butterfly</name>
    <name type="synonym">Papilio apollo</name>
    <dbReference type="NCBI Taxonomy" id="110799"/>
    <lineage>
        <taxon>Eukaryota</taxon>
        <taxon>Metazoa</taxon>
        <taxon>Ecdysozoa</taxon>
        <taxon>Arthropoda</taxon>
        <taxon>Hexapoda</taxon>
        <taxon>Insecta</taxon>
        <taxon>Pterygota</taxon>
        <taxon>Neoptera</taxon>
        <taxon>Endopterygota</taxon>
        <taxon>Lepidoptera</taxon>
        <taxon>Glossata</taxon>
        <taxon>Ditrysia</taxon>
        <taxon>Papilionoidea</taxon>
        <taxon>Papilionidae</taxon>
        <taxon>Parnassiinae</taxon>
        <taxon>Parnassini</taxon>
        <taxon>Parnassius</taxon>
        <taxon>Parnassius</taxon>
    </lineage>
</organism>